<dbReference type="PROSITE" id="PS01081">
    <property type="entry name" value="HTH_TETR_1"/>
    <property type="match status" value="1"/>
</dbReference>
<accession>A0ABR5F6I7</accession>
<dbReference type="SUPFAM" id="SSF46689">
    <property type="entry name" value="Homeodomain-like"/>
    <property type="match status" value="1"/>
</dbReference>
<reference evidence="6 7" key="1">
    <citation type="submission" date="2014-12" db="EMBL/GenBank/DDBJ databases">
        <title>Frankia sp. BMG5.1 draft genome.</title>
        <authorList>
            <person name="Gtari M."/>
            <person name="Ghodhbane-Gtari F."/>
            <person name="Nouioui I."/>
            <person name="Ktari A."/>
            <person name="Hezbri K."/>
            <person name="Mimouni W."/>
            <person name="Sbissi I."/>
            <person name="Ayari A."/>
            <person name="Yamanaka T."/>
            <person name="Normand P."/>
            <person name="Tisa L.S."/>
            <person name="Boudabous A."/>
        </authorList>
    </citation>
    <scope>NUCLEOTIDE SEQUENCE [LARGE SCALE GENOMIC DNA]</scope>
    <source>
        <strain evidence="6 7">BMG5.1</strain>
    </source>
</reference>
<dbReference type="Gene3D" id="1.10.357.10">
    <property type="entry name" value="Tetracycline Repressor, domain 2"/>
    <property type="match status" value="1"/>
</dbReference>
<dbReference type="PRINTS" id="PR00455">
    <property type="entry name" value="HTHTETR"/>
</dbReference>
<dbReference type="Proteomes" id="UP000035425">
    <property type="component" value="Unassembled WGS sequence"/>
</dbReference>
<dbReference type="EMBL" id="JWIO01000006">
    <property type="protein sequence ID" value="KLL12319.1"/>
    <property type="molecule type" value="Genomic_DNA"/>
</dbReference>
<dbReference type="SUPFAM" id="SSF48498">
    <property type="entry name" value="Tetracyclin repressor-like, C-terminal domain"/>
    <property type="match status" value="1"/>
</dbReference>
<dbReference type="Pfam" id="PF21597">
    <property type="entry name" value="TetR_C_43"/>
    <property type="match status" value="1"/>
</dbReference>
<evidence type="ECO:0000256" key="3">
    <source>
        <dbReference type="ARBA" id="ARBA00023163"/>
    </source>
</evidence>
<dbReference type="InterPro" id="IPR049445">
    <property type="entry name" value="TetR_SbtR-like_C"/>
</dbReference>
<keyword evidence="3" id="KW-0804">Transcription</keyword>
<comment type="caution">
    <text evidence="6">The sequence shown here is derived from an EMBL/GenBank/DDBJ whole genome shotgun (WGS) entry which is preliminary data.</text>
</comment>
<evidence type="ECO:0000256" key="2">
    <source>
        <dbReference type="ARBA" id="ARBA00023125"/>
    </source>
</evidence>
<evidence type="ECO:0000313" key="6">
    <source>
        <dbReference type="EMBL" id="KLL12319.1"/>
    </source>
</evidence>
<dbReference type="PANTHER" id="PTHR30055:SF234">
    <property type="entry name" value="HTH-TYPE TRANSCRIPTIONAL REGULATOR BETI"/>
    <property type="match status" value="1"/>
</dbReference>
<dbReference type="InterPro" id="IPR009057">
    <property type="entry name" value="Homeodomain-like_sf"/>
</dbReference>
<feature type="domain" description="HTH tetR-type" evidence="5">
    <location>
        <begin position="18"/>
        <end position="77"/>
    </location>
</feature>
<name>A0ABR5F6I7_9ACTN</name>
<keyword evidence="1" id="KW-0805">Transcription regulation</keyword>
<proteinExistence type="predicted"/>
<dbReference type="PANTHER" id="PTHR30055">
    <property type="entry name" value="HTH-TYPE TRANSCRIPTIONAL REGULATOR RUTR"/>
    <property type="match status" value="1"/>
</dbReference>
<dbReference type="InterPro" id="IPR001647">
    <property type="entry name" value="HTH_TetR"/>
</dbReference>
<evidence type="ECO:0000313" key="7">
    <source>
        <dbReference type="Proteomes" id="UP000035425"/>
    </source>
</evidence>
<protein>
    <submittedName>
        <fullName evidence="6">TetR family transcriptional regulator</fullName>
    </submittedName>
</protein>
<dbReference type="InterPro" id="IPR023772">
    <property type="entry name" value="DNA-bd_HTH_TetR-type_CS"/>
</dbReference>
<organism evidence="6 7">
    <name type="scientific">Protofrankia coriariae</name>
    <dbReference type="NCBI Taxonomy" id="1562887"/>
    <lineage>
        <taxon>Bacteria</taxon>
        <taxon>Bacillati</taxon>
        <taxon>Actinomycetota</taxon>
        <taxon>Actinomycetes</taxon>
        <taxon>Frankiales</taxon>
        <taxon>Frankiaceae</taxon>
        <taxon>Protofrankia</taxon>
    </lineage>
</organism>
<sequence>MPAPPEVTAPERLRCDAARNRERVLSAASEVYGERGPAFTMEEVASRAGVGIGTVYRRFPTKGALLDAVALPYLERMLSLARAAGEHREPGERLETFVRTLVERHASEGRGNSRLWDSALGRPLREEIHRVVDGLLEAARKAGRLRPDVTYRDISVLLWTVTSLVDATDRVAPMVWRRHLDLLLDGLRPGGPRPLATPPVDAQKWERVVTSSAALRLH</sequence>
<feature type="DNA-binding region" description="H-T-H motif" evidence="4">
    <location>
        <begin position="40"/>
        <end position="59"/>
    </location>
</feature>
<gene>
    <name evidence="6" type="ORF">FrCorBMG51_05670</name>
</gene>
<keyword evidence="2 4" id="KW-0238">DNA-binding</keyword>
<dbReference type="Pfam" id="PF00440">
    <property type="entry name" value="TetR_N"/>
    <property type="match status" value="1"/>
</dbReference>
<dbReference type="InterPro" id="IPR036271">
    <property type="entry name" value="Tet_transcr_reg_TetR-rel_C_sf"/>
</dbReference>
<evidence type="ECO:0000256" key="4">
    <source>
        <dbReference type="PROSITE-ProRule" id="PRU00335"/>
    </source>
</evidence>
<dbReference type="InterPro" id="IPR050109">
    <property type="entry name" value="HTH-type_TetR-like_transc_reg"/>
</dbReference>
<evidence type="ECO:0000259" key="5">
    <source>
        <dbReference type="PROSITE" id="PS50977"/>
    </source>
</evidence>
<evidence type="ECO:0000256" key="1">
    <source>
        <dbReference type="ARBA" id="ARBA00023015"/>
    </source>
</evidence>
<keyword evidence="7" id="KW-1185">Reference proteome</keyword>
<dbReference type="PROSITE" id="PS50977">
    <property type="entry name" value="HTH_TETR_2"/>
    <property type="match status" value="1"/>
</dbReference>